<dbReference type="Pfam" id="PF00676">
    <property type="entry name" value="E1_dh"/>
    <property type="match status" value="1"/>
</dbReference>
<feature type="compositionally biased region" description="Acidic residues" evidence="13">
    <location>
        <begin position="248"/>
        <end position="260"/>
    </location>
</feature>
<dbReference type="AlphaFoldDB" id="A0A7J6WB38"/>
<protein>
    <recommendedName>
        <fullName evidence="5">3-methyl-2-oxobutanoate dehydrogenase (2-methylpropanoyl-transferring)</fullName>
        <ecNumber evidence="5">1.2.4.4</ecNumber>
    </recommendedName>
    <alternativeName>
        <fullName evidence="11">Branched-chain alpha-keto acid dehydrogenase E1 component alpha chain</fullName>
    </alternativeName>
</protein>
<name>A0A7J6WB38_THATH</name>
<dbReference type="Proteomes" id="UP000554482">
    <property type="component" value="Unassembled WGS sequence"/>
</dbReference>
<dbReference type="FunFam" id="3.40.50.970:FF:000015">
    <property type="entry name" value="2-oxoisovalerate dehydrogenase subunit alpha"/>
    <property type="match status" value="1"/>
</dbReference>
<evidence type="ECO:0000256" key="7">
    <source>
        <dbReference type="ARBA" id="ARBA00022946"/>
    </source>
</evidence>
<dbReference type="EC" id="1.2.4.4" evidence="5"/>
<feature type="compositionally biased region" description="Polar residues" evidence="13">
    <location>
        <begin position="111"/>
        <end position="127"/>
    </location>
</feature>
<dbReference type="OrthoDB" id="3845at2759"/>
<reference evidence="15 16" key="1">
    <citation type="submission" date="2020-06" db="EMBL/GenBank/DDBJ databases">
        <title>Transcriptomic and genomic resources for Thalictrum thalictroides and T. hernandezii: Facilitating candidate gene discovery in an emerging model plant lineage.</title>
        <authorList>
            <person name="Arias T."/>
            <person name="Riano-Pachon D.M."/>
            <person name="Di Stilio V.S."/>
        </authorList>
    </citation>
    <scope>NUCLEOTIDE SEQUENCE [LARGE SCALE GENOMIC DNA]</scope>
    <source>
        <strain evidence="16">cv. WT478/WT964</strain>
        <tissue evidence="15">Leaves</tissue>
    </source>
</reference>
<dbReference type="Gene3D" id="3.40.50.970">
    <property type="match status" value="1"/>
</dbReference>
<dbReference type="GO" id="GO:0009083">
    <property type="term" value="P:branched-chain amino acid catabolic process"/>
    <property type="evidence" value="ECO:0007669"/>
    <property type="project" value="TreeGrafter"/>
</dbReference>
<comment type="subcellular location">
    <subcellularLocation>
        <location evidence="2">Mitochondrion matrix</location>
    </subcellularLocation>
</comment>
<evidence type="ECO:0000313" key="16">
    <source>
        <dbReference type="Proteomes" id="UP000554482"/>
    </source>
</evidence>
<keyword evidence="8" id="KW-0630">Potassium</keyword>
<keyword evidence="7" id="KW-0809">Transit peptide</keyword>
<dbReference type="EMBL" id="JABWDY010019064">
    <property type="protein sequence ID" value="KAF5194183.1"/>
    <property type="molecule type" value="Genomic_DNA"/>
</dbReference>
<feature type="compositionally biased region" description="Low complexity" evidence="13">
    <location>
        <begin position="87"/>
        <end position="101"/>
    </location>
</feature>
<feature type="region of interest" description="Disordered" evidence="13">
    <location>
        <begin position="87"/>
        <end position="198"/>
    </location>
</feature>
<organism evidence="15 16">
    <name type="scientific">Thalictrum thalictroides</name>
    <name type="common">Rue-anemone</name>
    <name type="synonym">Anemone thalictroides</name>
    <dbReference type="NCBI Taxonomy" id="46969"/>
    <lineage>
        <taxon>Eukaryota</taxon>
        <taxon>Viridiplantae</taxon>
        <taxon>Streptophyta</taxon>
        <taxon>Embryophyta</taxon>
        <taxon>Tracheophyta</taxon>
        <taxon>Spermatophyta</taxon>
        <taxon>Magnoliopsida</taxon>
        <taxon>Ranunculales</taxon>
        <taxon>Ranunculaceae</taxon>
        <taxon>Thalictroideae</taxon>
        <taxon>Thalictrum</taxon>
    </lineage>
</organism>
<dbReference type="InterPro" id="IPR050771">
    <property type="entry name" value="Alpha-ketoacid_DH_E1_comp"/>
</dbReference>
<proteinExistence type="inferred from homology"/>
<evidence type="ECO:0000256" key="6">
    <source>
        <dbReference type="ARBA" id="ARBA00022723"/>
    </source>
</evidence>
<evidence type="ECO:0000256" key="13">
    <source>
        <dbReference type="SAM" id="MobiDB-lite"/>
    </source>
</evidence>
<evidence type="ECO:0000256" key="12">
    <source>
        <dbReference type="ARBA" id="ARBA00052792"/>
    </source>
</evidence>
<keyword evidence="15" id="KW-0670">Pyruvate</keyword>
<feature type="compositionally biased region" description="Polar residues" evidence="13">
    <location>
        <begin position="136"/>
        <end position="150"/>
    </location>
</feature>
<evidence type="ECO:0000256" key="2">
    <source>
        <dbReference type="ARBA" id="ARBA00004305"/>
    </source>
</evidence>
<comment type="caution">
    <text evidence="15">The sequence shown here is derived from an EMBL/GenBank/DDBJ whole genome shotgun (WGS) entry which is preliminary data.</text>
</comment>
<comment type="cofactor">
    <cofactor evidence="1">
        <name>thiamine diphosphate</name>
        <dbReference type="ChEBI" id="CHEBI:58937"/>
    </cofactor>
</comment>
<dbReference type="InterPro" id="IPR001017">
    <property type="entry name" value="DH_E1"/>
</dbReference>
<dbReference type="GO" id="GO:0003863">
    <property type="term" value="F:branched-chain 2-oxo acid dehydrogenase activity"/>
    <property type="evidence" value="ECO:0007669"/>
    <property type="project" value="UniProtKB-EC"/>
</dbReference>
<evidence type="ECO:0000256" key="1">
    <source>
        <dbReference type="ARBA" id="ARBA00001964"/>
    </source>
</evidence>
<accession>A0A7J6WB38</accession>
<gene>
    <name evidence="15" type="ORF">FRX31_016230</name>
</gene>
<evidence type="ECO:0000256" key="4">
    <source>
        <dbReference type="ARBA" id="ARBA00011516"/>
    </source>
</evidence>
<dbReference type="GO" id="GO:0046872">
    <property type="term" value="F:metal ion binding"/>
    <property type="evidence" value="ECO:0007669"/>
    <property type="project" value="UniProtKB-KW"/>
</dbReference>
<dbReference type="PANTHER" id="PTHR43380:SF1">
    <property type="entry name" value="2-OXOISOVALERATE DEHYDROGENASE SUBUNIT ALPHA, MITOCHONDRIAL"/>
    <property type="match status" value="1"/>
</dbReference>
<evidence type="ECO:0000256" key="5">
    <source>
        <dbReference type="ARBA" id="ARBA00012277"/>
    </source>
</evidence>
<dbReference type="GO" id="GO:0005759">
    <property type="term" value="C:mitochondrial matrix"/>
    <property type="evidence" value="ECO:0007669"/>
    <property type="project" value="UniProtKB-SubCell"/>
</dbReference>
<keyword evidence="16" id="KW-1185">Reference proteome</keyword>
<evidence type="ECO:0000256" key="3">
    <source>
        <dbReference type="ARBA" id="ARBA00008646"/>
    </source>
</evidence>
<keyword evidence="6" id="KW-0479">Metal-binding</keyword>
<comment type="similarity">
    <text evidence="3">Belongs to the BCKDHA family.</text>
</comment>
<dbReference type="SUPFAM" id="SSF52518">
    <property type="entry name" value="Thiamin diphosphate-binding fold (THDP-binding)"/>
    <property type="match status" value="1"/>
</dbReference>
<feature type="domain" description="Dehydrogenase E1 component" evidence="14">
    <location>
        <begin position="472"/>
        <end position="769"/>
    </location>
</feature>
<evidence type="ECO:0000256" key="10">
    <source>
        <dbReference type="ARBA" id="ARBA00023128"/>
    </source>
</evidence>
<feature type="compositionally biased region" description="Low complexity" evidence="13">
    <location>
        <begin position="151"/>
        <end position="168"/>
    </location>
</feature>
<dbReference type="PANTHER" id="PTHR43380">
    <property type="entry name" value="2-OXOISOVALERATE DEHYDROGENASE SUBUNIT ALPHA, MITOCHONDRIAL"/>
    <property type="match status" value="1"/>
</dbReference>
<dbReference type="CDD" id="cd02000">
    <property type="entry name" value="TPP_E1_PDC_ADC_BCADC"/>
    <property type="match status" value="1"/>
</dbReference>
<evidence type="ECO:0000259" key="14">
    <source>
        <dbReference type="Pfam" id="PF00676"/>
    </source>
</evidence>
<keyword evidence="10" id="KW-0496">Mitochondrion</keyword>
<dbReference type="InterPro" id="IPR029061">
    <property type="entry name" value="THDP-binding"/>
</dbReference>
<feature type="region of interest" description="Disordered" evidence="13">
    <location>
        <begin position="248"/>
        <end position="274"/>
    </location>
</feature>
<feature type="compositionally biased region" description="Polar residues" evidence="13">
    <location>
        <begin position="179"/>
        <end position="194"/>
    </location>
</feature>
<keyword evidence="9" id="KW-0560">Oxidoreductase</keyword>
<evidence type="ECO:0000313" key="15">
    <source>
        <dbReference type="EMBL" id="KAF5194183.1"/>
    </source>
</evidence>
<comment type="subunit">
    <text evidence="4">Heterotetramer of alpha and beta chains.</text>
</comment>
<evidence type="ECO:0000256" key="8">
    <source>
        <dbReference type="ARBA" id="ARBA00022958"/>
    </source>
</evidence>
<comment type="catalytic activity">
    <reaction evidence="12">
        <text>N(6)-[(R)-lipoyl]-L-lysyl-[protein] + 3-methyl-2-oxobutanoate + H(+) = N(6)-[(R)-S(8)-2-methylpropanoyldihydrolipoyl]-L-lysyl-[protein] + CO2</text>
        <dbReference type="Rhea" id="RHEA:13457"/>
        <dbReference type="Rhea" id="RHEA-COMP:10474"/>
        <dbReference type="Rhea" id="RHEA-COMP:10497"/>
        <dbReference type="ChEBI" id="CHEBI:11851"/>
        <dbReference type="ChEBI" id="CHEBI:15378"/>
        <dbReference type="ChEBI" id="CHEBI:16526"/>
        <dbReference type="ChEBI" id="CHEBI:83099"/>
        <dbReference type="ChEBI" id="CHEBI:83142"/>
        <dbReference type="EC" id="1.2.4.4"/>
    </reaction>
</comment>
<evidence type="ECO:0000256" key="11">
    <source>
        <dbReference type="ARBA" id="ARBA00031050"/>
    </source>
</evidence>
<evidence type="ECO:0000256" key="9">
    <source>
        <dbReference type="ARBA" id="ARBA00023002"/>
    </source>
</evidence>
<sequence length="809" mass="91262">MQKSSLHNQEVVNPSTTTNQFAMLRLQSPNSIPSTTTTNDSDNKVIFTDPCSTCGTKKRHMNLSPLHNHHHHHQDYSFTPRKKLLFSSEPSFNNNNSSPSSIQTPIPLFQPQKQIPTPDLSRSNSAPLPSFENKKSNFPQSPPTSANLGYSGSFAGSSGASPTTASRPPRVPVLLRSISDPTLRSSSGKGTSLEKNVGGDVVGVPVSCSDSERRTKGESSAEKRWERMRACLAEMNNWWKHILEEQDKEEEEEEEEEEVCEISTEGNVEREEDGDGCLRPDRFIFAGMHPGNLLHPMDREKPHLVFLDVGMTAHFSKMEAINLVKLFQAVGRRDGYTAAKHTLSLSEKQTCPYPDAFIETYMAIWFRRSKASFNGNSRIPNSNMPNSAPLFSFRRFESVEAEKQLDSENQEHEKQALDFPGGRVTFTSHLRFISESPEKRIHCYRVIDDNGQTILGSNFRQVSKEVAVKMYNHMVTLQILDTIFYEAQRQGRISFYVTTNGEEAINIASAAALRMDDLIFPQYREPGVLLWRGFTLQEFANQCFGNKSDYGKGRQMPIHYGSKKLNYFTVSSTIATQLPQAVGAAYSLKMDKKNACAVTYFGDGGTSEGDFHAALNFAAVTEAPVIFICRNNGWAISTPTSEQFRSDGVVVKGQAYGIRSIRVDGNDTLAVYSAVCEAREMAIREHRPVLIEALTYRVGHHSTSDDSTKYRSVNEIEHWKMARDPVTRYRKWVEKKGWWTDNDEAELRSNVRKEILQAIQVAEKVKKPPLVDLFTDVYDCPPQNLREQERLLRDTVMQHPQDYPTDVPV</sequence>